<organism evidence="13 14">
    <name type="scientific">Pacificimonas pallii</name>
    <dbReference type="NCBI Taxonomy" id="2827236"/>
    <lineage>
        <taxon>Bacteria</taxon>
        <taxon>Pseudomonadati</taxon>
        <taxon>Pseudomonadota</taxon>
        <taxon>Alphaproteobacteria</taxon>
        <taxon>Sphingomonadales</taxon>
        <taxon>Sphingosinicellaceae</taxon>
        <taxon>Pacificimonas</taxon>
    </lineage>
</organism>
<feature type="transmembrane region" description="Helical" evidence="9">
    <location>
        <begin position="393"/>
        <end position="413"/>
    </location>
</feature>
<keyword evidence="6 9" id="KW-1133">Transmembrane helix</keyword>
<evidence type="ECO:0000256" key="7">
    <source>
        <dbReference type="ARBA" id="ARBA00023010"/>
    </source>
</evidence>
<accession>A0ABS6SFP4</accession>
<dbReference type="InterPro" id="IPR054384">
    <property type="entry name" value="SecDF_P1_head"/>
</dbReference>
<dbReference type="PANTHER" id="PTHR30081">
    <property type="entry name" value="PROTEIN-EXPORT MEMBRANE PROTEIN SEC"/>
    <property type="match status" value="1"/>
</dbReference>
<evidence type="ECO:0000256" key="5">
    <source>
        <dbReference type="ARBA" id="ARBA00022927"/>
    </source>
</evidence>
<feature type="domain" description="Protein export membrane protein SecD/SecF C-terminal" evidence="10">
    <location>
        <begin position="349"/>
        <end position="516"/>
    </location>
</feature>
<dbReference type="InterPro" id="IPR055344">
    <property type="entry name" value="SecD_SecF_C_bact"/>
</dbReference>
<evidence type="ECO:0000313" key="14">
    <source>
        <dbReference type="Proteomes" id="UP000722336"/>
    </source>
</evidence>
<dbReference type="HAMAP" id="MF_01463_B">
    <property type="entry name" value="SecD_B"/>
    <property type="match status" value="1"/>
</dbReference>
<feature type="domain" description="Protein translocase subunit SecDF P1" evidence="11">
    <location>
        <begin position="162"/>
        <end position="219"/>
    </location>
</feature>
<evidence type="ECO:0000256" key="6">
    <source>
        <dbReference type="ARBA" id="ARBA00022989"/>
    </source>
</evidence>
<comment type="caution">
    <text evidence="13">The sequence shown here is derived from an EMBL/GenBank/DDBJ whole genome shotgun (WGS) entry which is preliminary data.</text>
</comment>
<evidence type="ECO:0000313" key="13">
    <source>
        <dbReference type="EMBL" id="MBV7256751.1"/>
    </source>
</evidence>
<evidence type="ECO:0000256" key="1">
    <source>
        <dbReference type="ARBA" id="ARBA00004651"/>
    </source>
</evidence>
<keyword evidence="14" id="KW-1185">Reference proteome</keyword>
<dbReference type="Pfam" id="PF07549">
    <property type="entry name" value="Sec_GG"/>
    <property type="match status" value="1"/>
</dbReference>
<feature type="transmembrane region" description="Helical" evidence="9">
    <location>
        <begin position="419"/>
        <end position="439"/>
    </location>
</feature>
<dbReference type="NCBIfam" id="TIGR00916">
    <property type="entry name" value="2A0604s01"/>
    <property type="match status" value="1"/>
</dbReference>
<feature type="transmembrane region" description="Helical" evidence="9">
    <location>
        <begin position="9"/>
        <end position="28"/>
    </location>
</feature>
<evidence type="ECO:0000256" key="4">
    <source>
        <dbReference type="ARBA" id="ARBA00022692"/>
    </source>
</evidence>
<evidence type="ECO:0000259" key="10">
    <source>
        <dbReference type="Pfam" id="PF02355"/>
    </source>
</evidence>
<name>A0ABS6SFP4_9SPHN</name>
<dbReference type="InterPro" id="IPR022646">
    <property type="entry name" value="SecD/SecF_CS"/>
</dbReference>
<dbReference type="InterPro" id="IPR048631">
    <property type="entry name" value="SecD_1st"/>
</dbReference>
<protein>
    <recommendedName>
        <fullName evidence="9">Protein translocase subunit SecD</fullName>
    </recommendedName>
</protein>
<feature type="transmembrane region" description="Helical" evidence="9">
    <location>
        <begin position="368"/>
        <end position="386"/>
    </location>
</feature>
<keyword evidence="3 9" id="KW-1003">Cell membrane</keyword>
<keyword evidence="7 9" id="KW-0811">Translocation</keyword>
<sequence>MLDFSKTKVWGIIILLAAGIFFAVPNAFPEKQVSAWPEWAPRAQMNLGLDLRGGSHLLLEANSDSLFETRLESLEDNVRVEMRRAEGGAIAIGDVSLRGDRLRFMVRDAARVDQAVDIARGLTQAVGVTGARDYNVTVEDDNRLLFTPTPEGKADAVNVAMLQAVEVIRRRIDELGTREPTIIREGDDRVVVQVPGLDDPQALKDLLGKTAKLEFKMVDVDADAQQIASGRAPPGSELLMNADIGQPMAVKRRVIISGDQLTNAQQSFDRGQAIVNFNFDATGARRFARVTQQNVGKPFAIILDDVIISAPTIRSPILGGSGQISGNFTVESANELAILLRSGRLPVELNVIEERTVGPDLGQDSIDAGVFSSILAVALVMLFMVATYGRFGIYSCIALALNMTLIVGVMSLLGATLTLPGLAGFVLTVGAAVDANVLINERIREELRKGRRVMDAVKTGYEQASTTIFDANVTNIIAAIIMFWLGSGPIKGFAVVLTIGIVTSLFTAVTVTRMFAYFWFSRREGRIKELLI</sequence>
<comment type="subunit">
    <text evidence="9">Forms a complex with SecF. Part of the essential Sec protein translocation apparatus which comprises SecA, SecYEG and auxiliary proteins SecDF-YajC and YidC.</text>
</comment>
<evidence type="ECO:0000259" key="11">
    <source>
        <dbReference type="Pfam" id="PF21760"/>
    </source>
</evidence>
<comment type="function">
    <text evidence="9">Part of the Sec protein translocase complex. Interacts with the SecYEG preprotein conducting channel. SecDF uses the proton motive force (PMF) to complete protein translocation after the ATP-dependent function of SecA.</text>
</comment>
<dbReference type="Pfam" id="PF02355">
    <property type="entry name" value="SecD_SecF_C"/>
    <property type="match status" value="1"/>
</dbReference>
<dbReference type="EMBL" id="JAGSPA010000002">
    <property type="protein sequence ID" value="MBV7256751.1"/>
    <property type="molecule type" value="Genomic_DNA"/>
</dbReference>
<keyword evidence="5 9" id="KW-0653">Protein transport</keyword>
<evidence type="ECO:0000256" key="9">
    <source>
        <dbReference type="HAMAP-Rule" id="MF_01463"/>
    </source>
</evidence>
<reference evidence="13 14" key="1">
    <citation type="submission" date="2021-04" db="EMBL/GenBank/DDBJ databases">
        <authorList>
            <person name="Pira H."/>
            <person name="Risdian C."/>
            <person name="Wink J."/>
        </authorList>
    </citation>
    <scope>NUCLEOTIDE SEQUENCE [LARGE SCALE GENOMIC DNA]</scope>
    <source>
        <strain evidence="13 14">WHA3</strain>
    </source>
</reference>
<feature type="domain" description="SecDF P1 head subdomain" evidence="12">
    <location>
        <begin position="237"/>
        <end position="347"/>
    </location>
</feature>
<evidence type="ECO:0000256" key="2">
    <source>
        <dbReference type="ARBA" id="ARBA00022448"/>
    </source>
</evidence>
<gene>
    <name evidence="9 13" type="primary">secD</name>
    <name evidence="13" type="ORF">KCG44_08120</name>
</gene>
<evidence type="ECO:0000256" key="8">
    <source>
        <dbReference type="ARBA" id="ARBA00023136"/>
    </source>
</evidence>
<dbReference type="PANTHER" id="PTHR30081:SF1">
    <property type="entry name" value="PROTEIN TRANSLOCASE SUBUNIT SECD"/>
    <property type="match status" value="1"/>
</dbReference>
<evidence type="ECO:0000256" key="3">
    <source>
        <dbReference type="ARBA" id="ARBA00022475"/>
    </source>
</evidence>
<dbReference type="InterPro" id="IPR005791">
    <property type="entry name" value="SecD"/>
</dbReference>
<proteinExistence type="inferred from homology"/>
<evidence type="ECO:0000259" key="12">
    <source>
        <dbReference type="Pfam" id="PF22599"/>
    </source>
</evidence>
<keyword evidence="2 9" id="KW-0813">Transport</keyword>
<dbReference type="InterPro" id="IPR048634">
    <property type="entry name" value="SecD_SecF_C"/>
</dbReference>
<dbReference type="NCBIfam" id="TIGR01129">
    <property type="entry name" value="secD"/>
    <property type="match status" value="1"/>
</dbReference>
<dbReference type="Proteomes" id="UP000722336">
    <property type="component" value="Unassembled WGS sequence"/>
</dbReference>
<comment type="similarity">
    <text evidence="9">Belongs to the SecD/SecF family. SecD subfamily.</text>
</comment>
<keyword evidence="8 9" id="KW-0472">Membrane</keyword>
<dbReference type="InterPro" id="IPR022813">
    <property type="entry name" value="SecD/SecF_arch_bac"/>
</dbReference>
<feature type="transmembrane region" description="Helical" evidence="9">
    <location>
        <begin position="460"/>
        <end position="486"/>
    </location>
</feature>
<dbReference type="Pfam" id="PF22599">
    <property type="entry name" value="SecDF_P1_head"/>
    <property type="match status" value="1"/>
</dbReference>
<feature type="transmembrane region" description="Helical" evidence="9">
    <location>
        <begin position="492"/>
        <end position="520"/>
    </location>
</feature>
<keyword evidence="4 9" id="KW-0812">Transmembrane</keyword>
<comment type="subcellular location">
    <subcellularLocation>
        <location evidence="1 9">Cell membrane</location>
        <topology evidence="1 9">Multi-pass membrane protein</topology>
    </subcellularLocation>
</comment>
<dbReference type="RefSeq" id="WP_218445484.1">
    <property type="nucleotide sequence ID" value="NZ_JAGSPA010000002.1"/>
</dbReference>
<dbReference type="Pfam" id="PF21760">
    <property type="entry name" value="SecD_1st"/>
    <property type="match status" value="1"/>
</dbReference>